<organism evidence="1 2">
    <name type="scientific">Escherichia phage vB_EcoM_JS09</name>
    <dbReference type="NCBI Taxonomy" id="1430444"/>
    <lineage>
        <taxon>Viruses</taxon>
        <taxon>Duplodnaviria</taxon>
        <taxon>Heunggongvirae</taxon>
        <taxon>Uroviricota</taxon>
        <taxon>Caudoviricetes</taxon>
        <taxon>Pantevenvirales</taxon>
        <taxon>Straboviridae</taxon>
        <taxon>Tevenvirinae</taxon>
        <taxon>Mosigvirus</taxon>
        <taxon>Mosigvirus JS09</taxon>
    </lineage>
</organism>
<accession>A0A060BNL9</accession>
<dbReference type="EMBL" id="KF582788">
    <property type="protein sequence ID" value="AIA80149.1"/>
    <property type="molecule type" value="Genomic_DNA"/>
</dbReference>
<evidence type="ECO:0000313" key="1">
    <source>
        <dbReference type="EMBL" id="AIA80149.1"/>
    </source>
</evidence>
<dbReference type="KEGG" id="vg:19524907"/>
<reference evidence="1" key="1">
    <citation type="submission" date="2015-07" db="EMBL/GenBank/DDBJ databases">
        <title>Isolation and characterization of a novel lytic T4-like coliphage vB_EcoM_JS09 infecting APEC.</title>
        <authorList>
            <person name="Zhou Y."/>
            <person name="Bao H.D."/>
            <person name="Zhang H."/>
            <person name="Wang R."/>
        </authorList>
    </citation>
    <scope>NUCLEOTIDE SEQUENCE</scope>
</reference>
<name>A0A060BNL9_9CAUD</name>
<dbReference type="OrthoDB" id="23173at10239"/>
<proteinExistence type="predicted"/>
<sequence>MKFKFFYAKHKVTGEFVSMYNTADDEGMIYTHLGLSHWDSDVPYMSSEAEITRLVNGHMNDHFNVILSKDLKEVINKGYMELAEVEI</sequence>
<protein>
    <submittedName>
        <fullName evidence="1">Uncharacterized protein</fullName>
    </submittedName>
</protein>
<dbReference type="RefSeq" id="YP_009037506.1">
    <property type="nucleotide sequence ID" value="NC_024124.2"/>
</dbReference>
<evidence type="ECO:0000313" key="2">
    <source>
        <dbReference type="Proteomes" id="UP000019733"/>
    </source>
</evidence>
<dbReference type="Proteomes" id="UP000019733">
    <property type="component" value="Segment"/>
</dbReference>
<dbReference type="GeneID" id="19524907"/>
<keyword evidence="2" id="KW-1185">Reference proteome</keyword>
<gene>
    <name evidence="1" type="ORF">JS09_0183</name>
</gene>